<dbReference type="FunFam" id="3.30.310.50:FF:000001">
    <property type="entry name" value="Phosphoglucosamine mutase"/>
    <property type="match status" value="1"/>
</dbReference>
<evidence type="ECO:0000259" key="13">
    <source>
        <dbReference type="Pfam" id="PF02878"/>
    </source>
</evidence>
<accession>A0A0Y0MXL2</accession>
<feature type="binding site" evidence="9">
    <location>
        <position position="250"/>
    </location>
    <ligand>
        <name>Mg(2+)</name>
        <dbReference type="ChEBI" id="CHEBI:18420"/>
    </ligand>
</feature>
<dbReference type="SUPFAM" id="SSF53738">
    <property type="entry name" value="Phosphoglucomutase, first 3 domains"/>
    <property type="match status" value="3"/>
</dbReference>
<comment type="PTM">
    <text evidence="9">Activated by phosphorylation.</text>
</comment>
<keyword evidence="2 9" id="KW-0597">Phosphoprotein</keyword>
<evidence type="ECO:0000256" key="4">
    <source>
        <dbReference type="ARBA" id="ARBA00022842"/>
    </source>
</evidence>
<comment type="cofactor">
    <cofactor evidence="9">
        <name>Mg(2+)</name>
        <dbReference type="ChEBI" id="CHEBI:18420"/>
    </cofactor>
    <text evidence="9">Binds 1 Mg(2+) ion per subunit.</text>
</comment>
<organism evidence="16 17">
    <name type="scientific">Microterricola viridarii</name>
    <dbReference type="NCBI Taxonomy" id="412690"/>
    <lineage>
        <taxon>Bacteria</taxon>
        <taxon>Bacillati</taxon>
        <taxon>Actinomycetota</taxon>
        <taxon>Actinomycetes</taxon>
        <taxon>Micrococcales</taxon>
        <taxon>Microbacteriaceae</taxon>
        <taxon>Microterricola</taxon>
    </lineage>
</organism>
<feature type="modified residue" description="Phosphoserine" evidence="9">
    <location>
        <position position="109"/>
    </location>
</feature>
<dbReference type="KEGG" id="mvd:AWU67_01180"/>
<dbReference type="InterPro" id="IPR016066">
    <property type="entry name" value="A-D-PHexomutase_CS"/>
</dbReference>
<dbReference type="GO" id="GO:0005975">
    <property type="term" value="P:carbohydrate metabolic process"/>
    <property type="evidence" value="ECO:0007669"/>
    <property type="project" value="InterPro"/>
</dbReference>
<dbReference type="PANTHER" id="PTHR42946:SF1">
    <property type="entry name" value="PHOSPHOGLUCOMUTASE (ALPHA-D-GLUCOSE-1,6-BISPHOSPHATE-DEPENDENT)"/>
    <property type="match status" value="1"/>
</dbReference>
<evidence type="ECO:0000313" key="17">
    <source>
        <dbReference type="Proteomes" id="UP000058305"/>
    </source>
</evidence>
<dbReference type="InterPro" id="IPR005843">
    <property type="entry name" value="A-D-PHexomutase_C"/>
</dbReference>
<evidence type="ECO:0000256" key="6">
    <source>
        <dbReference type="ARBA" id="ARBA00050364"/>
    </source>
</evidence>
<keyword evidence="17" id="KW-1185">Reference proteome</keyword>
<dbReference type="NCBIfam" id="TIGR01455">
    <property type="entry name" value="glmM"/>
    <property type="match status" value="1"/>
</dbReference>
<feature type="domain" description="Alpha-D-phosphohexomutase alpha/beta/alpha" evidence="14">
    <location>
        <begin position="164"/>
        <end position="259"/>
    </location>
</feature>
<dbReference type="GO" id="GO:0008966">
    <property type="term" value="F:phosphoglucosamine mutase activity"/>
    <property type="evidence" value="ECO:0007669"/>
    <property type="project" value="UniProtKB-UniRule"/>
</dbReference>
<feature type="binding site" description="via phosphate group" evidence="9">
    <location>
        <position position="109"/>
    </location>
    <ligand>
        <name>Mg(2+)</name>
        <dbReference type="ChEBI" id="CHEBI:18420"/>
    </ligand>
</feature>
<name>A0A0Y0MXL2_9MICO</name>
<dbReference type="PRINTS" id="PR00509">
    <property type="entry name" value="PGMPMM"/>
</dbReference>
<feature type="binding site" evidence="9">
    <location>
        <position position="248"/>
    </location>
    <ligand>
        <name>Mg(2+)</name>
        <dbReference type="ChEBI" id="CHEBI:18420"/>
    </ligand>
</feature>
<dbReference type="GO" id="GO:0004615">
    <property type="term" value="F:phosphomannomutase activity"/>
    <property type="evidence" value="ECO:0007669"/>
    <property type="project" value="TreeGrafter"/>
</dbReference>
<dbReference type="InterPro" id="IPR036900">
    <property type="entry name" value="A-D-PHexomutase_C_sf"/>
</dbReference>
<evidence type="ECO:0000256" key="8">
    <source>
        <dbReference type="ARBA" id="ARBA00068193"/>
    </source>
</evidence>
<evidence type="ECO:0000256" key="9">
    <source>
        <dbReference type="HAMAP-Rule" id="MF_01554"/>
    </source>
</evidence>
<comment type="function">
    <text evidence="9 11">Catalyzes the conversion of glucosamine-6-phosphate to glucosamine-1-phosphate.</text>
</comment>
<dbReference type="HAMAP" id="MF_01554_B">
    <property type="entry name" value="GlmM_B"/>
    <property type="match status" value="1"/>
</dbReference>
<feature type="domain" description="Alpha-D-phosphohexomutase C-terminal" evidence="12">
    <location>
        <begin position="379"/>
        <end position="445"/>
    </location>
</feature>
<evidence type="ECO:0000259" key="14">
    <source>
        <dbReference type="Pfam" id="PF02879"/>
    </source>
</evidence>
<dbReference type="Pfam" id="PF02878">
    <property type="entry name" value="PGM_PMM_I"/>
    <property type="match status" value="1"/>
</dbReference>
<reference evidence="17" key="2">
    <citation type="submission" date="2016-01" db="EMBL/GenBank/DDBJ databases">
        <title>First complete genome sequence of a species in the genus Microterricola, an extremophilic cold active enzyme producing strain ERGS5:02 isolated from Sikkim Himalaya.</title>
        <authorList>
            <person name="Kumar R."/>
            <person name="Singh D."/>
            <person name="Swarnkar M.K."/>
        </authorList>
    </citation>
    <scope>NUCLEOTIDE SEQUENCE [LARGE SCALE GENOMIC DNA]</scope>
    <source>
        <strain evidence="17">ERGS5:02</strain>
    </source>
</reference>
<comment type="catalytic activity">
    <reaction evidence="6 9 11">
        <text>alpha-D-glucosamine 1-phosphate = D-glucosamine 6-phosphate</text>
        <dbReference type="Rhea" id="RHEA:23424"/>
        <dbReference type="ChEBI" id="CHEBI:58516"/>
        <dbReference type="ChEBI" id="CHEBI:58725"/>
        <dbReference type="EC" id="5.4.2.10"/>
    </reaction>
</comment>
<dbReference type="SUPFAM" id="SSF55957">
    <property type="entry name" value="Phosphoglucomutase, C-terminal domain"/>
    <property type="match status" value="1"/>
</dbReference>
<evidence type="ECO:0000313" key="16">
    <source>
        <dbReference type="EMBL" id="AMB57704.1"/>
    </source>
</evidence>
<dbReference type="AlphaFoldDB" id="A0A0Y0MXL2"/>
<dbReference type="Pfam" id="PF02880">
    <property type="entry name" value="PGM_PMM_III"/>
    <property type="match status" value="1"/>
</dbReference>
<evidence type="ECO:0000256" key="5">
    <source>
        <dbReference type="ARBA" id="ARBA00023235"/>
    </source>
</evidence>
<dbReference type="Gene3D" id="3.30.310.50">
    <property type="entry name" value="Alpha-D-phosphohexomutase, C-terminal domain"/>
    <property type="match status" value="1"/>
</dbReference>
<dbReference type="Pfam" id="PF02879">
    <property type="entry name" value="PGM_PMM_II"/>
    <property type="match status" value="1"/>
</dbReference>
<dbReference type="Proteomes" id="UP000058305">
    <property type="component" value="Chromosome"/>
</dbReference>
<evidence type="ECO:0000259" key="15">
    <source>
        <dbReference type="Pfam" id="PF02880"/>
    </source>
</evidence>
<dbReference type="GO" id="GO:0000287">
    <property type="term" value="F:magnesium ion binding"/>
    <property type="evidence" value="ECO:0007669"/>
    <property type="project" value="UniProtKB-UniRule"/>
</dbReference>
<dbReference type="PANTHER" id="PTHR42946">
    <property type="entry name" value="PHOSPHOHEXOSE MUTASE"/>
    <property type="match status" value="1"/>
</dbReference>
<dbReference type="FunFam" id="3.40.120.10:FF:000001">
    <property type="entry name" value="Phosphoglucosamine mutase"/>
    <property type="match status" value="1"/>
</dbReference>
<feature type="active site" description="Phosphoserine intermediate" evidence="9">
    <location>
        <position position="109"/>
    </location>
</feature>
<dbReference type="OrthoDB" id="9803322at2"/>
<dbReference type="InterPro" id="IPR006352">
    <property type="entry name" value="GlmM_bact"/>
</dbReference>
<evidence type="ECO:0000256" key="1">
    <source>
        <dbReference type="ARBA" id="ARBA00010231"/>
    </source>
</evidence>
<dbReference type="EMBL" id="CP014145">
    <property type="protein sequence ID" value="AMB57704.1"/>
    <property type="molecule type" value="Genomic_DNA"/>
</dbReference>
<evidence type="ECO:0000259" key="12">
    <source>
        <dbReference type="Pfam" id="PF00408"/>
    </source>
</evidence>
<evidence type="ECO:0000256" key="7">
    <source>
        <dbReference type="ARBA" id="ARBA00066330"/>
    </source>
</evidence>
<dbReference type="GO" id="GO:0009252">
    <property type="term" value="P:peptidoglycan biosynthetic process"/>
    <property type="evidence" value="ECO:0007669"/>
    <property type="project" value="TreeGrafter"/>
</dbReference>
<dbReference type="GO" id="GO:0006048">
    <property type="term" value="P:UDP-N-acetylglucosamine biosynthetic process"/>
    <property type="evidence" value="ECO:0007669"/>
    <property type="project" value="TreeGrafter"/>
</dbReference>
<dbReference type="InterPro" id="IPR005841">
    <property type="entry name" value="Alpha-D-phosphohexomutase_SF"/>
</dbReference>
<dbReference type="InterPro" id="IPR005846">
    <property type="entry name" value="A-D-PHexomutase_a/b/a-III"/>
</dbReference>
<keyword evidence="3 9" id="KW-0479">Metal-binding</keyword>
<evidence type="ECO:0000256" key="3">
    <source>
        <dbReference type="ARBA" id="ARBA00022723"/>
    </source>
</evidence>
<dbReference type="InterPro" id="IPR016055">
    <property type="entry name" value="A-D-PHexomutase_a/b/a-I/II/III"/>
</dbReference>
<proteinExistence type="inferred from homology"/>
<evidence type="ECO:0000256" key="2">
    <source>
        <dbReference type="ARBA" id="ARBA00022553"/>
    </source>
</evidence>
<dbReference type="RefSeq" id="WP_067225682.1">
    <property type="nucleotide sequence ID" value="NZ_CP014145.1"/>
</dbReference>
<feature type="binding site" evidence="9">
    <location>
        <position position="246"/>
    </location>
    <ligand>
        <name>Mg(2+)</name>
        <dbReference type="ChEBI" id="CHEBI:18420"/>
    </ligand>
</feature>
<dbReference type="Pfam" id="PF00408">
    <property type="entry name" value="PGM_PMM_IV"/>
    <property type="match status" value="1"/>
</dbReference>
<dbReference type="FunFam" id="3.40.120.10:FF:000002">
    <property type="entry name" value="Phosphoglucosamine mutase"/>
    <property type="match status" value="1"/>
</dbReference>
<evidence type="ECO:0000256" key="11">
    <source>
        <dbReference type="RuleBase" id="RU004327"/>
    </source>
</evidence>
<gene>
    <name evidence="9" type="primary">glmM</name>
    <name evidence="16" type="ORF">AWU67_01180</name>
</gene>
<evidence type="ECO:0000256" key="10">
    <source>
        <dbReference type="RuleBase" id="RU004326"/>
    </source>
</evidence>
<feature type="domain" description="Alpha-D-phosphohexomutase alpha/beta/alpha" evidence="15">
    <location>
        <begin position="263"/>
        <end position="373"/>
    </location>
</feature>
<dbReference type="InterPro" id="IPR050060">
    <property type="entry name" value="Phosphoglucosamine_mutase"/>
</dbReference>
<dbReference type="GO" id="GO:0005829">
    <property type="term" value="C:cytosol"/>
    <property type="evidence" value="ECO:0007669"/>
    <property type="project" value="TreeGrafter"/>
</dbReference>
<dbReference type="PROSITE" id="PS00710">
    <property type="entry name" value="PGM_PMM"/>
    <property type="match status" value="1"/>
</dbReference>
<protein>
    <recommendedName>
        <fullName evidence="8 9">Phosphoglucosamine mutase</fullName>
        <ecNumber evidence="7 9">5.4.2.10</ecNumber>
    </recommendedName>
</protein>
<keyword evidence="5 9" id="KW-0413">Isomerase</keyword>
<comment type="similarity">
    <text evidence="1 9 10">Belongs to the phosphohexose mutase family.</text>
</comment>
<dbReference type="Gene3D" id="3.40.120.10">
    <property type="entry name" value="Alpha-D-Glucose-1,6-Bisphosphate, subunit A, domain 3"/>
    <property type="match status" value="3"/>
</dbReference>
<keyword evidence="4 9" id="KW-0460">Magnesium</keyword>
<dbReference type="EC" id="5.4.2.10" evidence="7 9"/>
<sequence>MPRLFGTDGVRGLANRELTADLALGLAQAAAAVLTKGHHAEERRASGRRPVAVVARDPRISGEFLTAAVSAGLASSGVDVLDAGVLPTPAAAFLIADIGADFGVMLSASHNPAPDNGIKFFAFGGTKLPDEVEDRIEAYLHKEVLLPTGGDVGRIRRFADAEDRYVLHLLSTLPNRLDGVHVVLDCAHGAASGVSPEVFTMAGARVTLIGADPDGMNINDGVGSTHLDNLAKAVLEHGADVGIAHDGDADRCLAVDSAGNIIDGDQIMAILAVSMKERGHLTNDTLVATVMSNLGLRKAMAANGITMIETKVGDRYVLEELNADKLALGGEQSGHVIMTEYATTGDGVLTGLHLVAEMARTGKSIAELASVMTVFPQILVNVRGVDHTAMHGDEGIADAVRAAEAELGDTGRVLLRPSGTEPMVRVMVEAADQATADRLAHALADVVRERLPL</sequence>
<dbReference type="InterPro" id="IPR005845">
    <property type="entry name" value="A-D-PHexomutase_a/b/a-II"/>
</dbReference>
<dbReference type="InterPro" id="IPR005844">
    <property type="entry name" value="A-D-PHexomutase_a/b/a-I"/>
</dbReference>
<reference evidence="16 17" key="1">
    <citation type="journal article" date="2016" name="J. Biotechnol.">
        <title>First complete genome sequence of a species in the genus Microterricola, an extremophilic cold active enzyme producing bacterial strain ERGS5:02 isolated from Sikkim Himalaya.</title>
        <authorList>
            <person name="Himanshu"/>
            <person name="Swarnkar M.K."/>
            <person name="Singh D."/>
            <person name="Kumar R."/>
        </authorList>
    </citation>
    <scope>NUCLEOTIDE SEQUENCE [LARGE SCALE GENOMIC DNA]</scope>
    <source>
        <strain evidence="16 17">ERGS5:02</strain>
    </source>
</reference>
<dbReference type="CDD" id="cd05802">
    <property type="entry name" value="GlmM"/>
    <property type="match status" value="1"/>
</dbReference>
<feature type="domain" description="Alpha-D-phosphohexomutase alpha/beta/alpha" evidence="13">
    <location>
        <begin position="3"/>
        <end position="143"/>
    </location>
</feature>